<reference evidence="3 4" key="1">
    <citation type="submission" date="2016-10" db="EMBL/GenBank/DDBJ databases">
        <authorList>
            <person name="de Groot N.N."/>
        </authorList>
    </citation>
    <scope>NUCLEOTIDE SEQUENCE [LARGE SCALE GENOMIC DNA]</scope>
    <source>
        <strain evidence="3 4">DSM 19886</strain>
    </source>
</reference>
<dbReference type="Pfam" id="PF10988">
    <property type="entry name" value="DUF2807"/>
    <property type="match status" value="1"/>
</dbReference>
<dbReference type="InterPro" id="IPR021255">
    <property type="entry name" value="DUF2807"/>
</dbReference>
<keyword evidence="1" id="KW-0732">Signal</keyword>
<evidence type="ECO:0000313" key="4">
    <source>
        <dbReference type="Proteomes" id="UP000199440"/>
    </source>
</evidence>
<accession>A0A1G9TII5</accession>
<dbReference type="RefSeq" id="WP_089892083.1">
    <property type="nucleotide sequence ID" value="NZ_FNGV01000009.1"/>
</dbReference>
<dbReference type="AlphaFoldDB" id="A0A1G9TII5"/>
<evidence type="ECO:0000259" key="2">
    <source>
        <dbReference type="Pfam" id="PF10988"/>
    </source>
</evidence>
<dbReference type="STRING" id="192904.SAMN04488514_10963"/>
<gene>
    <name evidence="3" type="ORF">SAMN04488514_10963</name>
</gene>
<sequence length="273" mass="30505">MKNLIVLCTLIFCFQAFAQRKPKIKGNKNVVEVVENLPPFNGIKLNDDLEIVLQKSSQEGYQITADDNLIDVLKFDVQDNTLVISSYYKITSKKKLDITINYFELNNIAMNDGRIRMKDVIKSDELNVNTYGSSKLELTADAPFININMEGNSSGDFNLDGDSVNIVLKDRIDVQVYSGSDSNTIKMYKNASLKMEGTANTFMVNLLENANLKAERFEANNVTLNSNDSSTAIVNALDTFELSSSGSSKVYLYGKAKITILDFLDTSELHKEK</sequence>
<dbReference type="Gene3D" id="2.160.20.120">
    <property type="match status" value="1"/>
</dbReference>
<proteinExistence type="predicted"/>
<evidence type="ECO:0000313" key="3">
    <source>
        <dbReference type="EMBL" id="SDM46925.1"/>
    </source>
</evidence>
<feature type="chain" id="PRO_5011603719" evidence="1">
    <location>
        <begin position="19"/>
        <end position="273"/>
    </location>
</feature>
<keyword evidence="4" id="KW-1185">Reference proteome</keyword>
<feature type="signal peptide" evidence="1">
    <location>
        <begin position="1"/>
        <end position="18"/>
    </location>
</feature>
<dbReference type="Proteomes" id="UP000199440">
    <property type="component" value="Unassembled WGS sequence"/>
</dbReference>
<name>A0A1G9TII5_9FLAO</name>
<feature type="domain" description="Putative auto-transporter adhesin head GIN" evidence="2">
    <location>
        <begin position="39"/>
        <end position="162"/>
    </location>
</feature>
<organism evidence="3 4">
    <name type="scientific">Kriegella aquimaris</name>
    <dbReference type="NCBI Taxonomy" id="192904"/>
    <lineage>
        <taxon>Bacteria</taxon>
        <taxon>Pseudomonadati</taxon>
        <taxon>Bacteroidota</taxon>
        <taxon>Flavobacteriia</taxon>
        <taxon>Flavobacteriales</taxon>
        <taxon>Flavobacteriaceae</taxon>
        <taxon>Kriegella</taxon>
    </lineage>
</organism>
<dbReference type="EMBL" id="FNGV01000009">
    <property type="protein sequence ID" value="SDM46925.1"/>
    <property type="molecule type" value="Genomic_DNA"/>
</dbReference>
<protein>
    <submittedName>
        <fullName evidence="3">Putative auto-transporter adhesin, head GIN domain</fullName>
    </submittedName>
</protein>
<dbReference type="OrthoDB" id="1419485at2"/>
<evidence type="ECO:0000256" key="1">
    <source>
        <dbReference type="SAM" id="SignalP"/>
    </source>
</evidence>